<evidence type="ECO:0000256" key="4">
    <source>
        <dbReference type="ARBA" id="ARBA00023163"/>
    </source>
</evidence>
<evidence type="ECO:0000313" key="6">
    <source>
        <dbReference type="EMBL" id="QGZ65475.1"/>
    </source>
</evidence>
<dbReference type="InterPro" id="IPR036390">
    <property type="entry name" value="WH_DNA-bd_sf"/>
</dbReference>
<sequence length="301" mass="32522">MVTLAQLRCFLAVVDEMNFRRAADRLNMTQPPLTRQIQALEHAIGAPLFDRSARAVKLTAAGHAFARSARRILAQTGDAVLDARRIAAGDAGSLTIAFTAASSYVFLPRFVALLRACMPEVSLTLREMNSAQQLIALRAEQIDMGLSRPPIIEPGVASLRVYREPLSVVLPHTHALAAHDTLALEDLAGQNFITYPPVEGVYFHSLITGLLHAKGVTVAQTQHVTQTHSILALVGAGLGVALVPRSAERVRFADVVFKRLRGVDDVTADLLLAWRTPGDNPACASAVEHVVAALRDPRWLA</sequence>
<proteinExistence type="inferred from homology"/>
<dbReference type="GO" id="GO:0032993">
    <property type="term" value="C:protein-DNA complex"/>
    <property type="evidence" value="ECO:0007669"/>
    <property type="project" value="TreeGrafter"/>
</dbReference>
<dbReference type="Pfam" id="PF03466">
    <property type="entry name" value="LysR_substrate"/>
    <property type="match status" value="1"/>
</dbReference>
<dbReference type="KEGG" id="pacs:FAZ98_27365"/>
<dbReference type="PANTHER" id="PTHR30346:SF0">
    <property type="entry name" value="HCA OPERON TRANSCRIPTIONAL ACTIVATOR HCAR"/>
    <property type="match status" value="1"/>
</dbReference>
<gene>
    <name evidence="6" type="ORF">FAZ98_27365</name>
</gene>
<evidence type="ECO:0000259" key="5">
    <source>
        <dbReference type="PROSITE" id="PS50931"/>
    </source>
</evidence>
<dbReference type="Proteomes" id="UP000433577">
    <property type="component" value="Chromosome 3"/>
</dbReference>
<dbReference type="Pfam" id="PF00126">
    <property type="entry name" value="HTH_1"/>
    <property type="match status" value="1"/>
</dbReference>
<keyword evidence="2" id="KW-0805">Transcription regulation</keyword>
<dbReference type="Gene3D" id="1.10.10.10">
    <property type="entry name" value="Winged helix-like DNA-binding domain superfamily/Winged helix DNA-binding domain"/>
    <property type="match status" value="1"/>
</dbReference>
<dbReference type="GO" id="GO:0003677">
    <property type="term" value="F:DNA binding"/>
    <property type="evidence" value="ECO:0007669"/>
    <property type="project" value="UniProtKB-KW"/>
</dbReference>
<accession>A0A7Z2GPD0</accession>
<evidence type="ECO:0000313" key="7">
    <source>
        <dbReference type="Proteomes" id="UP000433577"/>
    </source>
</evidence>
<dbReference type="FunFam" id="1.10.10.10:FF:000001">
    <property type="entry name" value="LysR family transcriptional regulator"/>
    <property type="match status" value="1"/>
</dbReference>
<dbReference type="GO" id="GO:0003700">
    <property type="term" value="F:DNA-binding transcription factor activity"/>
    <property type="evidence" value="ECO:0007669"/>
    <property type="project" value="InterPro"/>
</dbReference>
<keyword evidence="4" id="KW-0804">Transcription</keyword>
<reference evidence="6 7" key="1">
    <citation type="submission" date="2019-12" db="EMBL/GenBank/DDBJ databases">
        <title>Paraburkholderia acidiphila 7Q-K02 sp. nov and Paraburkholderia acidisoli DHF22 sp. nov., two strains isolated from forest soil.</title>
        <authorList>
            <person name="Gao Z."/>
            <person name="Qiu L."/>
        </authorList>
    </citation>
    <scope>NUCLEOTIDE SEQUENCE [LARGE SCALE GENOMIC DNA]</scope>
    <source>
        <strain evidence="6 7">DHF22</strain>
    </source>
</reference>
<comment type="similarity">
    <text evidence="1">Belongs to the LysR transcriptional regulatory family.</text>
</comment>
<evidence type="ECO:0000256" key="1">
    <source>
        <dbReference type="ARBA" id="ARBA00009437"/>
    </source>
</evidence>
<protein>
    <submittedName>
        <fullName evidence="6">LysR family transcriptional regulator</fullName>
    </submittedName>
</protein>
<evidence type="ECO:0000256" key="3">
    <source>
        <dbReference type="ARBA" id="ARBA00023125"/>
    </source>
</evidence>
<dbReference type="PROSITE" id="PS50931">
    <property type="entry name" value="HTH_LYSR"/>
    <property type="match status" value="1"/>
</dbReference>
<dbReference type="InterPro" id="IPR005119">
    <property type="entry name" value="LysR_subst-bd"/>
</dbReference>
<dbReference type="InterPro" id="IPR036388">
    <property type="entry name" value="WH-like_DNA-bd_sf"/>
</dbReference>
<dbReference type="InterPro" id="IPR000847">
    <property type="entry name" value="LysR_HTH_N"/>
</dbReference>
<dbReference type="RefSeq" id="WP_158955940.1">
    <property type="nucleotide sequence ID" value="NZ_CP046915.1"/>
</dbReference>
<keyword evidence="7" id="KW-1185">Reference proteome</keyword>
<feature type="domain" description="HTH lysR-type" evidence="5">
    <location>
        <begin position="2"/>
        <end position="59"/>
    </location>
</feature>
<dbReference type="EMBL" id="CP046915">
    <property type="protein sequence ID" value="QGZ65475.1"/>
    <property type="molecule type" value="Genomic_DNA"/>
</dbReference>
<evidence type="ECO:0000256" key="2">
    <source>
        <dbReference type="ARBA" id="ARBA00023015"/>
    </source>
</evidence>
<name>A0A7Z2GPD0_9BURK</name>
<dbReference type="OrthoDB" id="9157176at2"/>
<dbReference type="AlphaFoldDB" id="A0A7Z2GPD0"/>
<dbReference type="SUPFAM" id="SSF53850">
    <property type="entry name" value="Periplasmic binding protein-like II"/>
    <property type="match status" value="1"/>
</dbReference>
<dbReference type="PANTHER" id="PTHR30346">
    <property type="entry name" value="TRANSCRIPTIONAL DUAL REGULATOR HCAR-RELATED"/>
    <property type="match status" value="1"/>
</dbReference>
<organism evidence="6 7">
    <name type="scientific">Paraburkholderia acidisoli</name>
    <dbReference type="NCBI Taxonomy" id="2571748"/>
    <lineage>
        <taxon>Bacteria</taxon>
        <taxon>Pseudomonadati</taxon>
        <taxon>Pseudomonadota</taxon>
        <taxon>Betaproteobacteria</taxon>
        <taxon>Burkholderiales</taxon>
        <taxon>Burkholderiaceae</taxon>
        <taxon>Paraburkholderia</taxon>
    </lineage>
</organism>
<keyword evidence="3" id="KW-0238">DNA-binding</keyword>
<dbReference type="SUPFAM" id="SSF46785">
    <property type="entry name" value="Winged helix' DNA-binding domain"/>
    <property type="match status" value="1"/>
</dbReference>
<dbReference type="PRINTS" id="PR00039">
    <property type="entry name" value="HTHLYSR"/>
</dbReference>
<dbReference type="Gene3D" id="3.40.190.10">
    <property type="entry name" value="Periplasmic binding protein-like II"/>
    <property type="match status" value="2"/>
</dbReference>